<dbReference type="Gene3D" id="2.40.50.90">
    <property type="match status" value="1"/>
</dbReference>
<organism evidence="3 4">
    <name type="scientific">Candidatus Staskawiczbacteria bacterium RIFOXYD1_FULL_32_13</name>
    <dbReference type="NCBI Taxonomy" id="1802234"/>
    <lineage>
        <taxon>Bacteria</taxon>
        <taxon>Candidatus Staskawicziibacteriota</taxon>
    </lineage>
</organism>
<sequence>MISLFKQNKIFVIIILFATMVVGIVYLNIQDISESLNVSEDILLKDKIDNKKCDFEGEVLVTKVIDGDTIIVEGGEYIRLIGIDSDEFGYPCYYSAKKELENLVLNKKVILQKDISVTDKYGRCLNYVFLKLQNINVEMVKRGLAVASFYEPDVKYKAEIKYAESHAIKGRIGCKWSNLK</sequence>
<dbReference type="InterPro" id="IPR035437">
    <property type="entry name" value="SNase_OB-fold_sf"/>
</dbReference>
<accession>A0A1G2JKM8</accession>
<keyword evidence="1" id="KW-1133">Transmembrane helix</keyword>
<reference evidence="3 4" key="1">
    <citation type="journal article" date="2016" name="Nat. Commun.">
        <title>Thousands of microbial genomes shed light on interconnected biogeochemical processes in an aquifer system.</title>
        <authorList>
            <person name="Anantharaman K."/>
            <person name="Brown C.T."/>
            <person name="Hug L.A."/>
            <person name="Sharon I."/>
            <person name="Castelle C.J."/>
            <person name="Probst A.J."/>
            <person name="Thomas B.C."/>
            <person name="Singh A."/>
            <person name="Wilkins M.J."/>
            <person name="Karaoz U."/>
            <person name="Brodie E.L."/>
            <person name="Williams K.H."/>
            <person name="Hubbard S.S."/>
            <person name="Banfield J.F."/>
        </authorList>
    </citation>
    <scope>NUCLEOTIDE SEQUENCE [LARGE SCALE GENOMIC DNA]</scope>
</reference>
<dbReference type="PROSITE" id="PS50830">
    <property type="entry name" value="TNASE_3"/>
    <property type="match status" value="1"/>
</dbReference>
<dbReference type="AlphaFoldDB" id="A0A1G2JKM8"/>
<dbReference type="Proteomes" id="UP000178935">
    <property type="component" value="Unassembled WGS sequence"/>
</dbReference>
<dbReference type="InterPro" id="IPR016071">
    <property type="entry name" value="Staphylococal_nuclease_OB-fold"/>
</dbReference>
<comment type="caution">
    <text evidence="3">The sequence shown here is derived from an EMBL/GenBank/DDBJ whole genome shotgun (WGS) entry which is preliminary data.</text>
</comment>
<keyword evidence="1" id="KW-0812">Transmembrane</keyword>
<evidence type="ECO:0000259" key="2">
    <source>
        <dbReference type="PROSITE" id="PS50830"/>
    </source>
</evidence>
<protein>
    <recommendedName>
        <fullName evidence="2">TNase-like domain-containing protein</fullName>
    </recommendedName>
</protein>
<evidence type="ECO:0000313" key="3">
    <source>
        <dbReference type="EMBL" id="OGZ87664.1"/>
    </source>
</evidence>
<name>A0A1G2JKM8_9BACT</name>
<proteinExistence type="predicted"/>
<feature type="transmembrane region" description="Helical" evidence="1">
    <location>
        <begin position="10"/>
        <end position="29"/>
    </location>
</feature>
<feature type="domain" description="TNase-like" evidence="2">
    <location>
        <begin position="55"/>
        <end position="173"/>
    </location>
</feature>
<dbReference type="SMART" id="SM00318">
    <property type="entry name" value="SNc"/>
    <property type="match status" value="1"/>
</dbReference>
<dbReference type="Pfam" id="PF00565">
    <property type="entry name" value="SNase"/>
    <property type="match status" value="1"/>
</dbReference>
<evidence type="ECO:0000313" key="4">
    <source>
        <dbReference type="Proteomes" id="UP000178935"/>
    </source>
</evidence>
<gene>
    <name evidence="3" type="ORF">A2561_03125</name>
</gene>
<dbReference type="EMBL" id="MHPU01000039">
    <property type="protein sequence ID" value="OGZ87664.1"/>
    <property type="molecule type" value="Genomic_DNA"/>
</dbReference>
<dbReference type="SUPFAM" id="SSF50199">
    <property type="entry name" value="Staphylococcal nuclease"/>
    <property type="match status" value="1"/>
</dbReference>
<keyword evidence="1" id="KW-0472">Membrane</keyword>
<evidence type="ECO:0000256" key="1">
    <source>
        <dbReference type="SAM" id="Phobius"/>
    </source>
</evidence>